<dbReference type="InterPro" id="IPR008811">
    <property type="entry name" value="Glycosyl_hydrolases_36"/>
</dbReference>
<evidence type="ECO:0000256" key="4">
    <source>
        <dbReference type="ARBA" id="ARBA00049426"/>
    </source>
</evidence>
<organism evidence="5 6">
    <name type="scientific">Physocladia obscura</name>
    <dbReference type="NCBI Taxonomy" id="109957"/>
    <lineage>
        <taxon>Eukaryota</taxon>
        <taxon>Fungi</taxon>
        <taxon>Fungi incertae sedis</taxon>
        <taxon>Chytridiomycota</taxon>
        <taxon>Chytridiomycota incertae sedis</taxon>
        <taxon>Chytridiomycetes</taxon>
        <taxon>Chytridiales</taxon>
        <taxon>Chytriomycetaceae</taxon>
        <taxon>Physocladia</taxon>
    </lineage>
</organism>
<dbReference type="Pfam" id="PF05691">
    <property type="entry name" value="Raffinose_syn"/>
    <property type="match status" value="2"/>
</dbReference>
<dbReference type="GO" id="GO:0004557">
    <property type="term" value="F:alpha-galactosidase activity"/>
    <property type="evidence" value="ECO:0007669"/>
    <property type="project" value="UniProtKB-EC"/>
</dbReference>
<protein>
    <recommendedName>
        <fullName evidence="7">Alpha-galactosidase</fullName>
    </recommendedName>
</protein>
<dbReference type="InterPro" id="IPR017853">
    <property type="entry name" value="GH"/>
</dbReference>
<dbReference type="Proteomes" id="UP001211907">
    <property type="component" value="Unassembled WGS sequence"/>
</dbReference>
<dbReference type="PANTHER" id="PTHR31268:SF32">
    <property type="entry name" value="GALACTINOL--SUCROSE GALACTOSYLTRANSFERASE 2-RELATED"/>
    <property type="match status" value="1"/>
</dbReference>
<comment type="catalytic activity">
    <reaction evidence="4">
        <text>alpha-D-galactosyl-(1-&gt;3)-1D-myo-inositol + sucrose = raffinose + myo-inositol</text>
        <dbReference type="Rhea" id="RHEA:20161"/>
        <dbReference type="ChEBI" id="CHEBI:16634"/>
        <dbReference type="ChEBI" id="CHEBI:17268"/>
        <dbReference type="ChEBI" id="CHEBI:17505"/>
        <dbReference type="ChEBI" id="CHEBI:17992"/>
        <dbReference type="EC" id="2.4.1.82"/>
    </reaction>
</comment>
<dbReference type="Gene3D" id="3.20.20.70">
    <property type="entry name" value="Aldolase class I"/>
    <property type="match status" value="1"/>
</dbReference>
<comment type="caution">
    <text evidence="5">The sequence shown here is derived from an EMBL/GenBank/DDBJ whole genome shotgun (WGS) entry which is preliminary data.</text>
</comment>
<evidence type="ECO:0000313" key="5">
    <source>
        <dbReference type="EMBL" id="KAJ3081932.1"/>
    </source>
</evidence>
<evidence type="ECO:0000313" key="6">
    <source>
        <dbReference type="Proteomes" id="UP001211907"/>
    </source>
</evidence>
<reference evidence="5" key="1">
    <citation type="submission" date="2020-05" db="EMBL/GenBank/DDBJ databases">
        <title>Phylogenomic resolution of chytrid fungi.</title>
        <authorList>
            <person name="Stajich J.E."/>
            <person name="Amses K."/>
            <person name="Simmons R."/>
            <person name="Seto K."/>
            <person name="Myers J."/>
            <person name="Bonds A."/>
            <person name="Quandt C.A."/>
            <person name="Barry K."/>
            <person name="Liu P."/>
            <person name="Grigoriev I."/>
            <person name="Longcore J.E."/>
            <person name="James T.Y."/>
        </authorList>
    </citation>
    <scope>NUCLEOTIDE SEQUENCE</scope>
    <source>
        <strain evidence="5">JEL0513</strain>
    </source>
</reference>
<accession>A0AAD5X5W2</accession>
<dbReference type="PANTHER" id="PTHR31268">
    <property type="match status" value="1"/>
</dbReference>
<dbReference type="GO" id="GO:0047274">
    <property type="term" value="F:galactinol-sucrose galactosyltransferase activity"/>
    <property type="evidence" value="ECO:0007669"/>
    <property type="project" value="UniProtKB-EC"/>
</dbReference>
<dbReference type="SUPFAM" id="SSF51445">
    <property type="entry name" value="(Trans)glycosidases"/>
    <property type="match status" value="1"/>
</dbReference>
<evidence type="ECO:0000256" key="1">
    <source>
        <dbReference type="ARBA" id="ARBA00001255"/>
    </source>
</evidence>
<sequence length="498" mass="53000">MVITASALPAPRTTHVVEIGELKSGGIKVTVFVYVPAGSPDAVVECEAVVGESGAVTKLTLVDDGSFGVGVQAGINSGPPDRSGTRLFYEGRVPVLQVAGDATTTAATVQIAYKVTTTVASFWVANGDTATVIVAAAGGRGGEADIDAAVQIAGAGVQLGAPVPTRDAGGARVAWRLATARSGAAASAASAAVAVAVAVAVRGVAQHVLVERAQPFWLEGNAGGAEFRPPRPASRYMCTSPNRIDDPRDVQLVLARRTDGALLLLVPFPPLVLKVNAAKTDELFLQRDPRLDYTRFASLPSLFVAVSSHGSAQDLLDLAASVIRSEIAARSNDAPTPLIPFSPSPSNPPSQIWDHFAWCTWDAFYREVSEKNILAGLKEFHDINVPVEVVLIDDGWQDVSKGHVGDWDPALVSFEPNYEKFPNGLGVCKTLKEKGVKYVGVWHTLIGYWSGVSPDGPIAKEYKLRKVERLDGSFIHIVDPEDVSRFYEDMHEYLRKNG</sequence>
<evidence type="ECO:0000256" key="2">
    <source>
        <dbReference type="ARBA" id="ARBA00007240"/>
    </source>
</evidence>
<dbReference type="InterPro" id="IPR013785">
    <property type="entry name" value="Aldolase_TIM"/>
</dbReference>
<proteinExistence type="inferred from homology"/>
<dbReference type="AlphaFoldDB" id="A0AAD5X5W2"/>
<gene>
    <name evidence="5" type="ORF">HK100_009794</name>
</gene>
<evidence type="ECO:0008006" key="7">
    <source>
        <dbReference type="Google" id="ProtNLM"/>
    </source>
</evidence>
<name>A0AAD5X5W2_9FUNG</name>
<comment type="catalytic activity">
    <reaction evidence="1">
        <text>Hydrolysis of terminal, non-reducing alpha-D-galactose residues in alpha-D-galactosides, including galactose oligosaccharides, galactomannans and galactolipids.</text>
        <dbReference type="EC" id="3.2.1.22"/>
    </reaction>
</comment>
<feature type="non-terminal residue" evidence="5">
    <location>
        <position position="1"/>
    </location>
</feature>
<dbReference type="EMBL" id="JADGJH010005142">
    <property type="protein sequence ID" value="KAJ3081932.1"/>
    <property type="molecule type" value="Genomic_DNA"/>
</dbReference>
<keyword evidence="3" id="KW-0119">Carbohydrate metabolism</keyword>
<comment type="similarity">
    <text evidence="2">Belongs to the glycosyl hydrolases 36 family.</text>
</comment>
<evidence type="ECO:0000256" key="3">
    <source>
        <dbReference type="ARBA" id="ARBA00023277"/>
    </source>
</evidence>
<keyword evidence="6" id="KW-1185">Reference proteome</keyword>